<evidence type="ECO:0000256" key="5">
    <source>
        <dbReference type="ARBA" id="ARBA00023242"/>
    </source>
</evidence>
<evidence type="ECO:0000256" key="4">
    <source>
        <dbReference type="ARBA" id="ARBA00022490"/>
    </source>
</evidence>
<dbReference type="EMBL" id="GBXM01012517">
    <property type="protein sequence ID" value="JAH96060.1"/>
    <property type="molecule type" value="Transcribed_RNA"/>
</dbReference>
<reference evidence="6" key="2">
    <citation type="journal article" date="2015" name="Fish Shellfish Immunol.">
        <title>Early steps in the European eel (Anguilla anguilla)-Vibrio vulnificus interaction in the gills: Role of the RtxA13 toxin.</title>
        <authorList>
            <person name="Callol A."/>
            <person name="Pajuelo D."/>
            <person name="Ebbesson L."/>
            <person name="Teles M."/>
            <person name="MacKenzie S."/>
            <person name="Amaro C."/>
        </authorList>
    </citation>
    <scope>NUCLEOTIDE SEQUENCE</scope>
</reference>
<reference evidence="6" key="1">
    <citation type="submission" date="2014-11" db="EMBL/GenBank/DDBJ databases">
        <authorList>
            <person name="Amaro Gonzalez C."/>
        </authorList>
    </citation>
    <scope>NUCLEOTIDE SEQUENCE</scope>
</reference>
<dbReference type="InterPro" id="IPR053719">
    <property type="entry name" value="Lipogen_MT_Stabilize_sf"/>
</dbReference>
<comment type="similarity">
    <text evidence="3">Belongs to the SPOT14 family.</text>
</comment>
<dbReference type="InterPro" id="IPR009786">
    <property type="entry name" value="Spot_14"/>
</dbReference>
<organism evidence="6">
    <name type="scientific">Anguilla anguilla</name>
    <name type="common">European freshwater eel</name>
    <name type="synonym">Muraena anguilla</name>
    <dbReference type="NCBI Taxonomy" id="7936"/>
    <lineage>
        <taxon>Eukaryota</taxon>
        <taxon>Metazoa</taxon>
        <taxon>Chordata</taxon>
        <taxon>Craniata</taxon>
        <taxon>Vertebrata</taxon>
        <taxon>Euteleostomi</taxon>
        <taxon>Actinopterygii</taxon>
        <taxon>Neopterygii</taxon>
        <taxon>Teleostei</taxon>
        <taxon>Anguilliformes</taxon>
        <taxon>Anguillidae</taxon>
        <taxon>Anguilla</taxon>
    </lineage>
</organism>
<dbReference type="GO" id="GO:0005829">
    <property type="term" value="C:cytosol"/>
    <property type="evidence" value="ECO:0007669"/>
    <property type="project" value="TreeGrafter"/>
</dbReference>
<gene>
    <name evidence="7" type="ORF">ANANG_G00239400</name>
</gene>
<dbReference type="OMA" id="YMDIIGV"/>
<protein>
    <recommendedName>
        <fullName evidence="9">Thyroid hormone responsive</fullName>
    </recommendedName>
</protein>
<evidence type="ECO:0000256" key="3">
    <source>
        <dbReference type="ARBA" id="ARBA00009488"/>
    </source>
</evidence>
<dbReference type="Proteomes" id="UP001044222">
    <property type="component" value="Chromosome 13"/>
</dbReference>
<evidence type="ECO:0000313" key="7">
    <source>
        <dbReference type="EMBL" id="KAG5837452.1"/>
    </source>
</evidence>
<dbReference type="EMBL" id="JAFIRN010000013">
    <property type="protein sequence ID" value="KAG5837452.1"/>
    <property type="molecule type" value="Genomic_DNA"/>
</dbReference>
<reference evidence="7" key="3">
    <citation type="submission" date="2021-01" db="EMBL/GenBank/DDBJ databases">
        <title>A chromosome-scale assembly of European eel, Anguilla anguilla.</title>
        <authorList>
            <person name="Henkel C."/>
            <person name="Jong-Raadsen S.A."/>
            <person name="Dufour S."/>
            <person name="Weltzien F.-A."/>
            <person name="Palstra A.P."/>
            <person name="Pelster B."/>
            <person name="Spaink H.P."/>
            <person name="Van Den Thillart G.E."/>
            <person name="Jansen H."/>
            <person name="Zahm M."/>
            <person name="Klopp C."/>
            <person name="Cedric C."/>
            <person name="Louis A."/>
            <person name="Berthelot C."/>
            <person name="Parey E."/>
            <person name="Roest Crollius H."/>
            <person name="Montfort J."/>
            <person name="Robinson-Rechavi M."/>
            <person name="Bucao C."/>
            <person name="Bouchez O."/>
            <person name="Gislard M."/>
            <person name="Lluch J."/>
            <person name="Milhes M."/>
            <person name="Lampietro C."/>
            <person name="Lopez Roques C."/>
            <person name="Donnadieu C."/>
            <person name="Braasch I."/>
            <person name="Desvignes T."/>
            <person name="Postlethwait J."/>
            <person name="Bobe J."/>
            <person name="Guiguen Y."/>
            <person name="Dirks R."/>
        </authorList>
    </citation>
    <scope>NUCLEOTIDE SEQUENCE</scope>
    <source>
        <strain evidence="7">Tag_6206</strain>
        <tissue evidence="7">Liver</tissue>
    </source>
</reference>
<dbReference type="AlphaFoldDB" id="A0A0E9X2D1"/>
<evidence type="ECO:0000313" key="6">
    <source>
        <dbReference type="EMBL" id="JAH96060.1"/>
    </source>
</evidence>
<dbReference type="OrthoDB" id="9450804at2759"/>
<comment type="subcellular location">
    <subcellularLocation>
        <location evidence="2">Cytoplasm</location>
    </subcellularLocation>
    <subcellularLocation>
        <location evidence="1">Nucleus</location>
    </subcellularLocation>
</comment>
<accession>A0A0E9X2D1</accession>
<keyword evidence="8" id="KW-1185">Reference proteome</keyword>
<evidence type="ECO:0008006" key="9">
    <source>
        <dbReference type="Google" id="ProtNLM"/>
    </source>
</evidence>
<proteinExistence type="inferred from homology"/>
<evidence type="ECO:0000256" key="1">
    <source>
        <dbReference type="ARBA" id="ARBA00004123"/>
    </source>
</evidence>
<dbReference type="GO" id="GO:0005634">
    <property type="term" value="C:nucleus"/>
    <property type="evidence" value="ECO:0007669"/>
    <property type="project" value="UniProtKB-SubCell"/>
</dbReference>
<dbReference type="GO" id="GO:0046890">
    <property type="term" value="P:regulation of lipid biosynthetic process"/>
    <property type="evidence" value="ECO:0007669"/>
    <property type="project" value="TreeGrafter"/>
</dbReference>
<dbReference type="Gene3D" id="6.10.140.1610">
    <property type="match status" value="1"/>
</dbReference>
<dbReference type="PANTHER" id="PTHR14315:SF20">
    <property type="entry name" value="SIMILAR TO VERTEBRATE MID1 INTERACTING-LIKE PROTEIN"/>
    <property type="match status" value="1"/>
</dbReference>
<dbReference type="Pfam" id="PF07084">
    <property type="entry name" value="Spot_14"/>
    <property type="match status" value="1"/>
</dbReference>
<evidence type="ECO:0000256" key="2">
    <source>
        <dbReference type="ARBA" id="ARBA00004496"/>
    </source>
</evidence>
<evidence type="ECO:0000313" key="8">
    <source>
        <dbReference type="Proteomes" id="UP001044222"/>
    </source>
</evidence>
<dbReference type="PANTHER" id="PTHR14315">
    <property type="entry name" value="SPOT14 FAMILY MEMBER"/>
    <property type="match status" value="1"/>
</dbReference>
<keyword evidence="4" id="KW-0963">Cytoplasm</keyword>
<name>A0A0E9X2D1_ANGAN</name>
<keyword evidence="5" id="KW-0539">Nucleus</keyword>
<sequence>MQPADTKLGRSCLMTALRRYSAAVRDMEQTVLLPSLLREVAAADDADQAQEGGGKDLYEHYLMLKALRNTAESGLVVSDDSKDLGHHHQSLSTTLEPLLESDPEVLFHFHMHGIFSIMNSLANKSQSVTSKYLEIIGVTN</sequence>